<dbReference type="PANTHER" id="PTHR10741">
    <property type="entry name" value="TRANSLIN AND TRANSLIN ASSOCIATED PROTEIN X"/>
    <property type="match status" value="1"/>
</dbReference>
<keyword evidence="4" id="KW-0963">Cytoplasm</keyword>
<protein>
    <submittedName>
        <fullName evidence="9">Translin-1</fullName>
    </submittedName>
</protein>
<keyword evidence="6" id="KW-0238">DNA-binding</keyword>
<dbReference type="GO" id="GO:0043565">
    <property type="term" value="F:sequence-specific DNA binding"/>
    <property type="evidence" value="ECO:0007669"/>
    <property type="project" value="InterPro"/>
</dbReference>
<dbReference type="InterPro" id="IPR016068">
    <property type="entry name" value="Translin_N"/>
</dbReference>
<dbReference type="Gene3D" id="1.20.58.200">
    <property type="entry name" value="Translin, domain 2"/>
    <property type="match status" value="1"/>
</dbReference>
<evidence type="ECO:0000256" key="6">
    <source>
        <dbReference type="ARBA" id="ARBA00023125"/>
    </source>
</evidence>
<dbReference type="FunFam" id="1.20.58.200:FF:000002">
    <property type="entry name" value="Putative translin"/>
    <property type="match status" value="1"/>
</dbReference>
<dbReference type="SUPFAM" id="SSF74784">
    <property type="entry name" value="Translin"/>
    <property type="match status" value="1"/>
</dbReference>
<evidence type="ECO:0000256" key="5">
    <source>
        <dbReference type="ARBA" id="ARBA00022884"/>
    </source>
</evidence>
<comment type="similarity">
    <text evidence="3">Belongs to the translin family.</text>
</comment>
<feature type="region of interest" description="Disordered" evidence="8">
    <location>
        <begin position="1"/>
        <end position="22"/>
    </location>
</feature>
<dbReference type="GO" id="GO:0005634">
    <property type="term" value="C:nucleus"/>
    <property type="evidence" value="ECO:0007669"/>
    <property type="project" value="UniProtKB-SubCell"/>
</dbReference>
<dbReference type="Gene3D" id="1.20.58.190">
    <property type="entry name" value="Translin, domain 1"/>
    <property type="match status" value="1"/>
</dbReference>
<evidence type="ECO:0000313" key="10">
    <source>
        <dbReference type="Proteomes" id="UP001161757"/>
    </source>
</evidence>
<dbReference type="EMBL" id="JAJGCB010000003">
    <property type="protein sequence ID" value="KAJ8993530.1"/>
    <property type="molecule type" value="Genomic_DNA"/>
</dbReference>
<dbReference type="GO" id="GO:0005737">
    <property type="term" value="C:cytoplasm"/>
    <property type="evidence" value="ECO:0007669"/>
    <property type="project" value="UniProtKB-SubCell"/>
</dbReference>
<evidence type="ECO:0000256" key="2">
    <source>
        <dbReference type="ARBA" id="ARBA00004496"/>
    </source>
</evidence>
<dbReference type="InterPro" id="IPR036081">
    <property type="entry name" value="Translin_sf"/>
</dbReference>
<evidence type="ECO:0000256" key="7">
    <source>
        <dbReference type="ARBA" id="ARBA00023242"/>
    </source>
</evidence>
<dbReference type="InterPro" id="IPR016069">
    <property type="entry name" value="Translin_C"/>
</dbReference>
<dbReference type="CDD" id="cd14819">
    <property type="entry name" value="Translin"/>
    <property type="match status" value="1"/>
</dbReference>
<evidence type="ECO:0000256" key="8">
    <source>
        <dbReference type="SAM" id="MobiDB-lite"/>
    </source>
</evidence>
<comment type="caution">
    <text evidence="9">The sequence shown here is derived from an EMBL/GenBank/DDBJ whole genome shotgun (WGS) entry which is preliminary data.</text>
</comment>
<dbReference type="InterPro" id="IPR002848">
    <property type="entry name" value="Translin_fam"/>
</dbReference>
<proteinExistence type="inferred from homology"/>
<accession>A0AAN6EXG4</accession>
<dbReference type="GO" id="GO:0003723">
    <property type="term" value="F:RNA binding"/>
    <property type="evidence" value="ECO:0007669"/>
    <property type="project" value="UniProtKB-KW"/>
</dbReference>
<keyword evidence="5" id="KW-0694">RNA-binding</keyword>
<organism evidence="9 10">
    <name type="scientific">Exophiala dermatitidis</name>
    <name type="common">Black yeast-like fungus</name>
    <name type="synonym">Wangiella dermatitidis</name>
    <dbReference type="NCBI Taxonomy" id="5970"/>
    <lineage>
        <taxon>Eukaryota</taxon>
        <taxon>Fungi</taxon>
        <taxon>Dikarya</taxon>
        <taxon>Ascomycota</taxon>
        <taxon>Pezizomycotina</taxon>
        <taxon>Eurotiomycetes</taxon>
        <taxon>Chaetothyriomycetidae</taxon>
        <taxon>Chaetothyriales</taxon>
        <taxon>Herpotrichiellaceae</taxon>
        <taxon>Exophiala</taxon>
    </lineage>
</organism>
<sequence>MSDDTAMTTPAPTNTSTAASSTHVDPAIFSSLQTKIDEEQAIRDELKTHVDALSKQGRLTQSILSRIHNTPTEELEANVLNPCYDALSEQTKTVKALAESASKYPFYKWNSIWQRDIQTVISSLQLCDWLKSGNLLTLEQIGQRLDVPVNLKSEDTFHITVEDYLLALISTIEELARLAPNAVTLGDYARPLQISKFIKDVHAGFQLLNLKNDILRRRADGVKYSVKKVEDVVYDLSLRGLIPKTPGTG</sequence>
<keyword evidence="7" id="KW-0539">Nucleus</keyword>
<evidence type="ECO:0000256" key="4">
    <source>
        <dbReference type="ARBA" id="ARBA00022490"/>
    </source>
</evidence>
<dbReference type="GO" id="GO:0003697">
    <property type="term" value="F:single-stranded DNA binding"/>
    <property type="evidence" value="ECO:0007669"/>
    <property type="project" value="InterPro"/>
</dbReference>
<gene>
    <name evidence="9" type="primary">tsn1</name>
    <name evidence="9" type="ORF">HRR80_002041</name>
</gene>
<evidence type="ECO:0000313" key="9">
    <source>
        <dbReference type="EMBL" id="KAJ8993530.1"/>
    </source>
</evidence>
<dbReference type="Pfam" id="PF01997">
    <property type="entry name" value="Translin"/>
    <property type="match status" value="1"/>
</dbReference>
<name>A0AAN6EXG4_EXODE</name>
<dbReference type="GO" id="GO:0016070">
    <property type="term" value="P:RNA metabolic process"/>
    <property type="evidence" value="ECO:0007669"/>
    <property type="project" value="InterPro"/>
</dbReference>
<dbReference type="Proteomes" id="UP001161757">
    <property type="component" value="Unassembled WGS sequence"/>
</dbReference>
<reference evidence="9" key="1">
    <citation type="submission" date="2023-01" db="EMBL/GenBank/DDBJ databases">
        <title>Exophiala dermititidis isolated from Cystic Fibrosis Patient.</title>
        <authorList>
            <person name="Kurbessoian T."/>
            <person name="Crocker A."/>
            <person name="Murante D."/>
            <person name="Hogan D.A."/>
            <person name="Stajich J.E."/>
        </authorList>
    </citation>
    <scope>NUCLEOTIDE SEQUENCE</scope>
    <source>
        <strain evidence="9">Ex8</strain>
    </source>
</reference>
<comment type="subcellular location">
    <subcellularLocation>
        <location evidence="2">Cytoplasm</location>
    </subcellularLocation>
    <subcellularLocation>
        <location evidence="1">Nucleus</location>
    </subcellularLocation>
</comment>
<evidence type="ECO:0000256" key="3">
    <source>
        <dbReference type="ARBA" id="ARBA00005902"/>
    </source>
</evidence>
<dbReference type="InterPro" id="IPR033956">
    <property type="entry name" value="Translin"/>
</dbReference>
<dbReference type="AlphaFoldDB" id="A0AAN6EXG4"/>
<evidence type="ECO:0000256" key="1">
    <source>
        <dbReference type="ARBA" id="ARBA00004123"/>
    </source>
</evidence>